<dbReference type="Pfam" id="PF01323">
    <property type="entry name" value="DSBA"/>
    <property type="match status" value="1"/>
</dbReference>
<sequence>MRRAAQLFLSQPQVLTRAEPSRATHATPRRGNRRPRRGVRVVVTTLKIDVWSDVACPWCYIGKRRFSSALDRIAERDGSAPEVEIEYHSFELSPDTPVDFEGTATEFLADHKGIPLETARQMQDQVTQLAAAEGLTYRMDQVRHTKTLKAHELLHLAKAFGKQPEMKERLLRAYFTEGRHVGRVEDLADLAAEVGLEREAVVVALEAGTFAEAVADDVARARAFGINGVPFFVLDGKYGVSGAQDPDVFVQVLDRVLAERAASHTGEASRRD</sequence>
<dbReference type="EMBL" id="BAAAPM010000003">
    <property type="protein sequence ID" value="GAA1721029.1"/>
    <property type="molecule type" value="Genomic_DNA"/>
</dbReference>
<feature type="region of interest" description="Disordered" evidence="1">
    <location>
        <begin position="13"/>
        <end position="36"/>
    </location>
</feature>
<feature type="compositionally biased region" description="Basic residues" evidence="1">
    <location>
        <begin position="27"/>
        <end position="36"/>
    </location>
</feature>
<dbReference type="PANTHER" id="PTHR13887">
    <property type="entry name" value="GLUTATHIONE S-TRANSFERASE KAPPA"/>
    <property type="match status" value="1"/>
</dbReference>
<evidence type="ECO:0000313" key="4">
    <source>
        <dbReference type="Proteomes" id="UP001501138"/>
    </source>
</evidence>
<dbReference type="Proteomes" id="UP001501138">
    <property type="component" value="Unassembled WGS sequence"/>
</dbReference>
<reference evidence="3 4" key="1">
    <citation type="journal article" date="2019" name="Int. J. Syst. Evol. Microbiol.">
        <title>The Global Catalogue of Microorganisms (GCM) 10K type strain sequencing project: providing services to taxonomists for standard genome sequencing and annotation.</title>
        <authorList>
            <consortium name="The Broad Institute Genomics Platform"/>
            <consortium name="The Broad Institute Genome Sequencing Center for Infectious Disease"/>
            <person name="Wu L."/>
            <person name="Ma J."/>
        </authorList>
    </citation>
    <scope>NUCLEOTIDE SEQUENCE [LARGE SCALE GENOMIC DNA]</scope>
    <source>
        <strain evidence="3 4">JCM 15589</strain>
    </source>
</reference>
<dbReference type="CDD" id="cd03024">
    <property type="entry name" value="DsbA_FrnE"/>
    <property type="match status" value="1"/>
</dbReference>
<name>A0ABN2JA04_9MICO</name>
<evidence type="ECO:0000256" key="1">
    <source>
        <dbReference type="SAM" id="MobiDB-lite"/>
    </source>
</evidence>
<organism evidence="3 4">
    <name type="scientific">Isoptericola hypogeus</name>
    <dbReference type="NCBI Taxonomy" id="300179"/>
    <lineage>
        <taxon>Bacteria</taxon>
        <taxon>Bacillati</taxon>
        <taxon>Actinomycetota</taxon>
        <taxon>Actinomycetes</taxon>
        <taxon>Micrococcales</taxon>
        <taxon>Promicromonosporaceae</taxon>
        <taxon>Isoptericola</taxon>
    </lineage>
</organism>
<dbReference type="GO" id="GO:0016853">
    <property type="term" value="F:isomerase activity"/>
    <property type="evidence" value="ECO:0007669"/>
    <property type="project" value="UniProtKB-KW"/>
</dbReference>
<dbReference type="PANTHER" id="PTHR13887:SF41">
    <property type="entry name" value="THIOREDOXIN SUPERFAMILY PROTEIN"/>
    <property type="match status" value="1"/>
</dbReference>
<proteinExistence type="predicted"/>
<keyword evidence="3" id="KW-0413">Isomerase</keyword>
<feature type="domain" description="DSBA-like thioredoxin" evidence="2">
    <location>
        <begin position="48"/>
        <end position="253"/>
    </location>
</feature>
<gene>
    <name evidence="3" type="primary">frnE</name>
    <name evidence="3" type="ORF">GCM10009809_15820</name>
</gene>
<dbReference type="InterPro" id="IPR001853">
    <property type="entry name" value="DSBA-like_thioredoxin_dom"/>
</dbReference>
<dbReference type="SUPFAM" id="SSF52833">
    <property type="entry name" value="Thioredoxin-like"/>
    <property type="match status" value="1"/>
</dbReference>
<keyword evidence="4" id="KW-1185">Reference proteome</keyword>
<accession>A0ABN2JA04</accession>
<comment type="caution">
    <text evidence="3">The sequence shown here is derived from an EMBL/GenBank/DDBJ whole genome shotgun (WGS) entry which is preliminary data.</text>
</comment>
<dbReference type="InterPro" id="IPR036249">
    <property type="entry name" value="Thioredoxin-like_sf"/>
</dbReference>
<evidence type="ECO:0000259" key="2">
    <source>
        <dbReference type="Pfam" id="PF01323"/>
    </source>
</evidence>
<protein>
    <submittedName>
        <fullName evidence="3">Protein disulfide isomerase FrnE</fullName>
    </submittedName>
</protein>
<dbReference type="Gene3D" id="3.40.30.10">
    <property type="entry name" value="Glutaredoxin"/>
    <property type="match status" value="1"/>
</dbReference>
<evidence type="ECO:0000313" key="3">
    <source>
        <dbReference type="EMBL" id="GAA1721029.1"/>
    </source>
</evidence>